<dbReference type="PROSITE" id="PS50199">
    <property type="entry name" value="ZF_RANBP2_2"/>
    <property type="match status" value="1"/>
</dbReference>
<keyword evidence="3" id="KW-0862">Zinc</keyword>
<dbReference type="InterPro" id="IPR025202">
    <property type="entry name" value="PLD-like_dom"/>
</dbReference>
<feature type="region of interest" description="Disordered" evidence="5">
    <location>
        <begin position="777"/>
        <end position="855"/>
    </location>
</feature>
<proteinExistence type="predicted"/>
<dbReference type="OrthoDB" id="443141at2759"/>
<dbReference type="SUPFAM" id="SSF56024">
    <property type="entry name" value="Phospholipase D/nuclease"/>
    <property type="match status" value="1"/>
</dbReference>
<evidence type="ECO:0000259" key="7">
    <source>
        <dbReference type="PROSITE" id="PS50966"/>
    </source>
</evidence>
<feature type="compositionally biased region" description="Acidic residues" evidence="5">
    <location>
        <begin position="364"/>
        <end position="374"/>
    </location>
</feature>
<dbReference type="InterPro" id="IPR036443">
    <property type="entry name" value="Znf_RanBP2_sf"/>
</dbReference>
<dbReference type="Pfam" id="PF01885">
    <property type="entry name" value="PTS_2-RNA"/>
    <property type="match status" value="1"/>
</dbReference>
<dbReference type="SUPFAM" id="SSF90209">
    <property type="entry name" value="Ran binding protein zinc finger-like"/>
    <property type="match status" value="1"/>
</dbReference>
<dbReference type="EMBL" id="CAMXCT010004182">
    <property type="protein sequence ID" value="CAI4008030.1"/>
    <property type="molecule type" value="Genomic_DNA"/>
</dbReference>
<sequence>MKRTPVVVGQPAPEALEALGVRPDGLSAFAARSASKDLRTFASFAGQVCVSRPVRVLRTMGGGGGRRNKGWGKQKGKQAQRDPRHNWDDLEFLMVKALRHGSCRSKYGVHKLRGKLQQDGWVEVREVARAFEVQEKDIVDLVAWVESDGRKKRRAELSRDGKFIRAGQGHSADSGLTREDFNDDQDLPFDDDTVLVHGTFRDRVVLIGYDGLKAGGGGDMTVNRLFCHWAANAIGKEGQKSGVRSGTDVAAITTVGTLRAHRIGMRLGGDNVVLTDDVPKQCILRISVFDSALGKEGEVLWTRSYVVPRRALQWLEKGPRRHLLACEVKQETGEVKQETSTAVKEEESASSGGEESTSSSSSSTDEEITVEEEPPASAKKEVASPESGAKKEAASSTSSMEEIEVEEGPSRAGSAFSRPGREEDLPRAGSAFPRSGRGILPENKDETPANKLRGEMTAEELREVWAEPRRHPGQRLIETTLAAAATSELTYQYGSAGGLTSLVEKQQERPTAGGEDELQRRLRVIAGSATVSAAVRKRSGRDEAAGEAQDYGRDVADASAETSARLAAARASCPTRAPVPNADSRFAAGLRAEEPVRKLKKQLRSRLRAKDHRKGVQLGDAQRRLAAPAAAAPRLAVGAAWNIDDGLGELTYKAGSWVCRLCGTVSPPDANECVGWVSGSQCTGTYDRDCRRLASARPAQSALPAAEKRKAKREAGVTKIEQILKEKSWDCDHCGKGNLSFRFKCYKCSYPRPSQEDSSEEEVRQESEAVRKANEEFLAQKKAHKLRGHRKRAGRRHKSEGHKKRERAGSAGSAAGLAFRSPRATRRKRSTKKRRRSGWSVSRKARNKKAHADNGNGLSANKLGLVIAAFLAPVVRKVQIEIEEIVETSSEAFQVVIAEGGEEVASFVETGFRIGKVVLAVLACWWVSRKMANAWVHMTNGNSMEPRLLSFDGTSSTWQVRGTKKDHRVRVSGNSSGCACRQYLASGTCDHVASAVAAHRKMVGAGSSSSTAARGIAAMGGSEDRPRKSMGLGLGSCFQGLVEKAKTLKGTEAPPQTNAIEDAQDFKRKVIKESLSLDSGRGSNVDEPTTALEAGSVAVPRPKALKDKAESDDMDRCRVKFLRDAETFDWLVQVLESVGKGGRVLVRAYSFDQPDVINSLKQATERGCLTMVVADRSQAAGKTKTQLQMLKELRSSGVRVRLTEGLNVSQAYERDNRSVRLGRKLRGLQHGKSAYVQTDREDRRSPVQLVVGSCNLTTSSKANYEAGVALEISQESETAKKWLRAFEEIYEGGITIEDHEGAA</sequence>
<evidence type="ECO:0000313" key="11">
    <source>
        <dbReference type="Proteomes" id="UP001152797"/>
    </source>
</evidence>
<gene>
    <name evidence="8" type="ORF">C1SCF055_LOCUS33516</name>
</gene>
<reference evidence="8" key="1">
    <citation type="submission" date="2022-10" db="EMBL/GenBank/DDBJ databases">
        <authorList>
            <person name="Chen Y."/>
            <person name="Dougan E. K."/>
            <person name="Chan C."/>
            <person name="Rhodes N."/>
            <person name="Thang M."/>
        </authorList>
    </citation>
    <scope>NUCLEOTIDE SEQUENCE</scope>
</reference>
<evidence type="ECO:0000256" key="3">
    <source>
        <dbReference type="ARBA" id="ARBA00022833"/>
    </source>
</evidence>
<dbReference type="EMBL" id="CAMXCT030004182">
    <property type="protein sequence ID" value="CAL4795342.1"/>
    <property type="molecule type" value="Genomic_DNA"/>
</dbReference>
<evidence type="ECO:0000256" key="5">
    <source>
        <dbReference type="SAM" id="MobiDB-lite"/>
    </source>
</evidence>
<feature type="compositionally biased region" description="Basic and acidic residues" evidence="5">
    <location>
        <begin position="442"/>
        <end position="456"/>
    </location>
</feature>
<dbReference type="GO" id="GO:0000215">
    <property type="term" value="F:tRNA 2'-phosphotransferase activity"/>
    <property type="evidence" value="ECO:0007669"/>
    <property type="project" value="TreeGrafter"/>
</dbReference>
<feature type="domain" description="RanBP2-type" evidence="6">
    <location>
        <begin position="725"/>
        <end position="754"/>
    </location>
</feature>
<feature type="compositionally biased region" description="Basic residues" evidence="5">
    <location>
        <begin position="66"/>
        <end position="78"/>
    </location>
</feature>
<feature type="compositionally biased region" description="Low complexity" evidence="5">
    <location>
        <begin position="349"/>
        <end position="363"/>
    </location>
</feature>
<feature type="region of interest" description="Disordered" evidence="5">
    <location>
        <begin position="59"/>
        <end position="83"/>
    </location>
</feature>
<dbReference type="Gene3D" id="3.30.870.10">
    <property type="entry name" value="Endonuclease Chain A"/>
    <property type="match status" value="1"/>
</dbReference>
<feature type="domain" description="SWIM-type" evidence="7">
    <location>
        <begin position="967"/>
        <end position="1000"/>
    </location>
</feature>
<dbReference type="Gene3D" id="4.10.1060.10">
    <property type="entry name" value="Zinc finger, RanBP2-type"/>
    <property type="match status" value="1"/>
</dbReference>
<evidence type="ECO:0000256" key="2">
    <source>
        <dbReference type="ARBA" id="ARBA00022771"/>
    </source>
</evidence>
<keyword evidence="1" id="KW-0479">Metal-binding</keyword>
<reference evidence="9" key="2">
    <citation type="submission" date="2024-04" db="EMBL/GenBank/DDBJ databases">
        <authorList>
            <person name="Chen Y."/>
            <person name="Shah S."/>
            <person name="Dougan E. K."/>
            <person name="Thang M."/>
            <person name="Chan C."/>
        </authorList>
    </citation>
    <scope>NUCLEOTIDE SEQUENCE [LARGE SCALE GENOMIC DNA]</scope>
</reference>
<dbReference type="Proteomes" id="UP001152797">
    <property type="component" value="Unassembled WGS sequence"/>
</dbReference>
<feature type="compositionally biased region" description="Basic and acidic residues" evidence="5">
    <location>
        <begin position="378"/>
        <end position="393"/>
    </location>
</feature>
<dbReference type="InterPro" id="IPR002745">
    <property type="entry name" value="Ptrans_KptA/Tpt1"/>
</dbReference>
<dbReference type="GO" id="GO:0006388">
    <property type="term" value="P:tRNA splicing, via endonucleolytic cleavage and ligation"/>
    <property type="evidence" value="ECO:0007669"/>
    <property type="project" value="TreeGrafter"/>
</dbReference>
<feature type="region of interest" description="Disordered" evidence="5">
    <location>
        <begin position="331"/>
        <end position="456"/>
    </location>
</feature>
<protein>
    <submittedName>
        <fullName evidence="10">tRNA 2'-phosphotransferase 1</fullName>
    </submittedName>
</protein>
<dbReference type="PANTHER" id="PTHR12684:SF2">
    <property type="entry name" value="TRNA 2'-PHOSPHOTRANSFERASE 1"/>
    <property type="match status" value="1"/>
</dbReference>
<feature type="compositionally biased region" description="Low complexity" evidence="5">
    <location>
        <begin position="809"/>
        <end position="822"/>
    </location>
</feature>
<feature type="compositionally biased region" description="Basic and acidic residues" evidence="5">
    <location>
        <begin position="331"/>
        <end position="347"/>
    </location>
</feature>
<name>A0A9P1DD02_9DINO</name>
<keyword evidence="2 4" id="KW-0863">Zinc-finger</keyword>
<keyword evidence="11" id="KW-1185">Reference proteome</keyword>
<comment type="caution">
    <text evidence="8">The sequence shown here is derived from an EMBL/GenBank/DDBJ whole genome shotgun (WGS) entry which is preliminary data.</text>
</comment>
<evidence type="ECO:0000313" key="9">
    <source>
        <dbReference type="EMBL" id="CAL1161405.1"/>
    </source>
</evidence>
<dbReference type="PROSITE" id="PS50966">
    <property type="entry name" value="ZF_SWIM"/>
    <property type="match status" value="1"/>
</dbReference>
<evidence type="ECO:0000256" key="1">
    <source>
        <dbReference type="ARBA" id="ARBA00022723"/>
    </source>
</evidence>
<dbReference type="PANTHER" id="PTHR12684">
    <property type="entry name" value="PUTATIVE PHOSPHOTRANSFERASE"/>
    <property type="match status" value="1"/>
</dbReference>
<feature type="compositionally biased region" description="Basic residues" evidence="5">
    <location>
        <begin position="781"/>
        <end position="806"/>
    </location>
</feature>
<dbReference type="InterPro" id="IPR007527">
    <property type="entry name" value="Znf_SWIM"/>
</dbReference>
<feature type="region of interest" description="Disordered" evidence="5">
    <location>
        <begin position="1077"/>
        <end position="1098"/>
    </location>
</feature>
<organism evidence="8">
    <name type="scientific">Cladocopium goreaui</name>
    <dbReference type="NCBI Taxonomy" id="2562237"/>
    <lineage>
        <taxon>Eukaryota</taxon>
        <taxon>Sar</taxon>
        <taxon>Alveolata</taxon>
        <taxon>Dinophyceae</taxon>
        <taxon>Suessiales</taxon>
        <taxon>Symbiodiniaceae</taxon>
        <taxon>Cladocopium</taxon>
    </lineage>
</organism>
<evidence type="ECO:0000259" key="6">
    <source>
        <dbReference type="PROSITE" id="PS50199"/>
    </source>
</evidence>
<dbReference type="EMBL" id="CAMXCT020004182">
    <property type="protein sequence ID" value="CAL1161405.1"/>
    <property type="molecule type" value="Genomic_DNA"/>
</dbReference>
<dbReference type="SUPFAM" id="SSF56399">
    <property type="entry name" value="ADP-ribosylation"/>
    <property type="match status" value="1"/>
</dbReference>
<evidence type="ECO:0000313" key="8">
    <source>
        <dbReference type="EMBL" id="CAI4008030.1"/>
    </source>
</evidence>
<dbReference type="PROSITE" id="PS01358">
    <property type="entry name" value="ZF_RANBP2_1"/>
    <property type="match status" value="1"/>
</dbReference>
<feature type="compositionally biased region" description="Basic residues" evidence="5">
    <location>
        <begin position="823"/>
        <end position="849"/>
    </location>
</feature>
<evidence type="ECO:0000256" key="4">
    <source>
        <dbReference type="PROSITE-ProRule" id="PRU00322"/>
    </source>
</evidence>
<dbReference type="GO" id="GO:0008270">
    <property type="term" value="F:zinc ion binding"/>
    <property type="evidence" value="ECO:0007669"/>
    <property type="project" value="UniProtKB-KW"/>
</dbReference>
<evidence type="ECO:0000313" key="10">
    <source>
        <dbReference type="EMBL" id="CAL4795342.1"/>
    </source>
</evidence>
<dbReference type="Pfam" id="PF13091">
    <property type="entry name" value="PLDc_2"/>
    <property type="match status" value="1"/>
</dbReference>
<accession>A0A9P1DD02</accession>
<dbReference type="InterPro" id="IPR001876">
    <property type="entry name" value="Znf_RanBP2"/>
</dbReference>